<feature type="coiled-coil region" evidence="2">
    <location>
        <begin position="365"/>
        <end position="434"/>
    </location>
</feature>
<evidence type="ECO:0000259" key="4">
    <source>
        <dbReference type="Pfam" id="PF21771"/>
    </source>
</evidence>
<evidence type="ECO:0000256" key="1">
    <source>
        <dbReference type="ARBA" id="ARBA00023054"/>
    </source>
</evidence>
<evidence type="ECO:0000256" key="3">
    <source>
        <dbReference type="SAM" id="MobiDB-lite"/>
    </source>
</evidence>
<feature type="domain" description="Cilia- and flagella-associated protein 58 central coiled coil" evidence="4">
    <location>
        <begin position="382"/>
        <end position="681"/>
    </location>
</feature>
<accession>A0AAD3H6B7</accession>
<evidence type="ECO:0000313" key="5">
    <source>
        <dbReference type="EMBL" id="GFH52025.1"/>
    </source>
</evidence>
<dbReference type="EMBL" id="BLLK01000045">
    <property type="protein sequence ID" value="GFH52025.1"/>
    <property type="molecule type" value="Genomic_DNA"/>
</dbReference>
<dbReference type="Proteomes" id="UP001054902">
    <property type="component" value="Unassembled WGS sequence"/>
</dbReference>
<name>A0AAD3H6B7_9STRA</name>
<organism evidence="5 6">
    <name type="scientific">Chaetoceros tenuissimus</name>
    <dbReference type="NCBI Taxonomy" id="426638"/>
    <lineage>
        <taxon>Eukaryota</taxon>
        <taxon>Sar</taxon>
        <taxon>Stramenopiles</taxon>
        <taxon>Ochrophyta</taxon>
        <taxon>Bacillariophyta</taxon>
        <taxon>Coscinodiscophyceae</taxon>
        <taxon>Chaetocerotophycidae</taxon>
        <taxon>Chaetocerotales</taxon>
        <taxon>Chaetocerotaceae</taxon>
        <taxon>Chaetoceros</taxon>
    </lineage>
</organism>
<keyword evidence="6" id="KW-1185">Reference proteome</keyword>
<feature type="compositionally biased region" description="Polar residues" evidence="3">
    <location>
        <begin position="516"/>
        <end position="528"/>
    </location>
</feature>
<dbReference type="PANTHER" id="PTHR32083:SF0">
    <property type="entry name" value="CILIA AND FLAGELLA-ASSOCIATED PROTEIN 58"/>
    <property type="match status" value="1"/>
</dbReference>
<dbReference type="GO" id="GO:0005856">
    <property type="term" value="C:cytoskeleton"/>
    <property type="evidence" value="ECO:0007669"/>
    <property type="project" value="TreeGrafter"/>
</dbReference>
<comment type="caution">
    <text evidence="5">The sequence shown here is derived from an EMBL/GenBank/DDBJ whole genome shotgun (WGS) entry which is preliminary data.</text>
</comment>
<dbReference type="AlphaFoldDB" id="A0AAD3H6B7"/>
<dbReference type="PANTHER" id="PTHR32083">
    <property type="entry name" value="CILIA AND FLAGELLA-ASSOCIATED PROTEIN 58-RELATED"/>
    <property type="match status" value="1"/>
</dbReference>
<dbReference type="InterPro" id="IPR049270">
    <property type="entry name" value="CFAP58_CC"/>
</dbReference>
<protein>
    <recommendedName>
        <fullName evidence="4">Cilia- and flagella-associated protein 58 central coiled coil domain-containing protein</fullName>
    </recommendedName>
</protein>
<sequence>MKNERENQKANYDDDMKKEIEDISQSRKPEGCCINDLTTIFQGLEGNEKFAPFKDQIEKLLQALEKSLEHEKILSSKCTTLTSELDKSSERLKEMSATYEQDKRTIALLKQDNEKAWASVDEGKEREKVFASSMERLQNELNKVSDYLNKERARTIKQEEDFEVLTRENADLKNQRDDYKNQIQQLRVEIEETQKENKDLDKNVTSLSAEVDKLSSEISVKNVEIEGITKKLLDTQVETDEIRSKFELKTKECVDLQFKESTSQKKCDRLTKDLQHMKKKMTLQATQCEELSKQTQELSATVESQKNKMMNVCNDLSKKREELKVSLATQSKIVTEKEHLQRKYDGEYRNGLRLQQSCEDARSIAHDKQKEIQTLHQAIDKAKKREDQKSRDYDVLKRENNVLLDKIQKYEQHNKSIEEEIRLREQNIFSLEKELLNSMERYDMTTKKVTVLENTCEKQSNSLSQERNATESATDTVRLRDIEIEELKKELKKWETRSSDQEVLNSKLRSERSKISRQLTDSQNETKQVQSEMNVLNNEVKSLQKEISDKDKALVKKHFEANIEKKQKEQARTEVLRTKQHSEQQQEYIHKQSLEIQRLNGILKRLDDDILEQKKEYDQVINERDLLGAQIVARNDEIALLQERLKIQDVALKKGETQYKNRVNDVRYLTIQLQDMKREMTVKNGKPNDEEKFARDLARKEKELMDEKIKVKVLSEELENPLNVHRWRKLEGSDPSSYELIQKVESLQKRLIKKTELLMEKEIIIEELQKKEIILQKQIDEKPTENVREKLTLQEIELREKERKLKAFAGELNMHESQVNMYKHELKDLKEQVKELNSELREVKERELRRELELLSETEEHYEIPNQMLAKPLRFIGGGFKF</sequence>
<feature type="coiled-coil region" evidence="2">
    <location>
        <begin position="784"/>
        <end position="861"/>
    </location>
</feature>
<reference evidence="5 6" key="1">
    <citation type="journal article" date="2021" name="Sci. Rep.">
        <title>The genome of the diatom Chaetoceros tenuissimus carries an ancient integrated fragment of an extant virus.</title>
        <authorList>
            <person name="Hongo Y."/>
            <person name="Kimura K."/>
            <person name="Takaki Y."/>
            <person name="Yoshida Y."/>
            <person name="Baba S."/>
            <person name="Kobayashi G."/>
            <person name="Nagasaki K."/>
            <person name="Hano T."/>
            <person name="Tomaru Y."/>
        </authorList>
    </citation>
    <scope>NUCLEOTIDE SEQUENCE [LARGE SCALE GENOMIC DNA]</scope>
    <source>
        <strain evidence="5 6">NIES-3715</strain>
    </source>
</reference>
<evidence type="ECO:0000313" key="6">
    <source>
        <dbReference type="Proteomes" id="UP001054902"/>
    </source>
</evidence>
<keyword evidence="1 2" id="KW-0175">Coiled coil</keyword>
<dbReference type="SUPFAM" id="SSF57997">
    <property type="entry name" value="Tropomyosin"/>
    <property type="match status" value="1"/>
</dbReference>
<dbReference type="Gene3D" id="1.10.287.1490">
    <property type="match status" value="1"/>
</dbReference>
<gene>
    <name evidence="5" type="ORF">CTEN210_08501</name>
</gene>
<proteinExistence type="predicted"/>
<evidence type="ECO:0000256" key="2">
    <source>
        <dbReference type="SAM" id="Coils"/>
    </source>
</evidence>
<feature type="coiled-coil region" evidence="2">
    <location>
        <begin position="596"/>
        <end position="623"/>
    </location>
</feature>
<feature type="region of interest" description="Disordered" evidence="3">
    <location>
        <begin position="508"/>
        <end position="528"/>
    </location>
</feature>
<feature type="coiled-coil region" evidence="2">
    <location>
        <begin position="54"/>
        <end position="217"/>
    </location>
</feature>
<dbReference type="Pfam" id="PF21771">
    <property type="entry name" value="CFAP58_CC"/>
    <property type="match status" value="1"/>
</dbReference>